<dbReference type="GO" id="GO:0051015">
    <property type="term" value="F:actin filament binding"/>
    <property type="evidence" value="ECO:0007669"/>
    <property type="project" value="TreeGrafter"/>
</dbReference>
<dbReference type="PROSITE" id="PS51126">
    <property type="entry name" value="DILUTE"/>
    <property type="match status" value="1"/>
</dbReference>
<dbReference type="InterPro" id="IPR002710">
    <property type="entry name" value="Dilute_dom"/>
</dbReference>
<dbReference type="Gene3D" id="1.20.58.530">
    <property type="match status" value="1"/>
</dbReference>
<feature type="compositionally biased region" description="Acidic residues" evidence="11">
    <location>
        <begin position="955"/>
        <end position="966"/>
    </location>
</feature>
<evidence type="ECO:0000259" key="12">
    <source>
        <dbReference type="PROSITE" id="PS51007"/>
    </source>
</evidence>
<dbReference type="InterPro" id="IPR027417">
    <property type="entry name" value="P-loop_NTPase"/>
</dbReference>
<keyword evidence="8 10" id="KW-0009">Actin-binding</keyword>
<dbReference type="Pfam" id="PF00063">
    <property type="entry name" value="Myosin_head"/>
    <property type="match status" value="1"/>
</dbReference>
<dbReference type="SMART" id="SM00242">
    <property type="entry name" value="MYSc"/>
    <property type="match status" value="1"/>
</dbReference>
<dbReference type="PRINTS" id="PR00193">
    <property type="entry name" value="MYOSINHEAVY"/>
</dbReference>
<evidence type="ECO:0000256" key="4">
    <source>
        <dbReference type="ARBA" id="ARBA00023004"/>
    </source>
</evidence>
<dbReference type="PANTHER" id="PTHR13140:SF706">
    <property type="entry name" value="DILUTE CLASS UNCONVENTIONAL MYOSIN, ISOFORM C"/>
    <property type="match status" value="1"/>
</dbReference>
<evidence type="ECO:0000256" key="1">
    <source>
        <dbReference type="ARBA" id="ARBA00022723"/>
    </source>
</evidence>
<feature type="region of interest" description="Disordered" evidence="11">
    <location>
        <begin position="908"/>
        <end position="966"/>
    </location>
</feature>
<feature type="domain" description="Cytochrome c" evidence="12">
    <location>
        <begin position="283"/>
        <end position="441"/>
    </location>
</feature>
<dbReference type="GO" id="GO:0046872">
    <property type="term" value="F:metal ion binding"/>
    <property type="evidence" value="ECO:0007669"/>
    <property type="project" value="UniProtKB-KW"/>
</dbReference>
<keyword evidence="1 9" id="KW-0479">Metal-binding</keyword>
<dbReference type="GO" id="GO:0005524">
    <property type="term" value="F:ATP binding"/>
    <property type="evidence" value="ECO:0007669"/>
    <property type="project" value="UniProtKB-UniRule"/>
</dbReference>
<dbReference type="GO" id="GO:0000146">
    <property type="term" value="F:microfilament motor activity"/>
    <property type="evidence" value="ECO:0007669"/>
    <property type="project" value="TreeGrafter"/>
</dbReference>
<dbReference type="Proteomes" id="UP000070544">
    <property type="component" value="Unassembled WGS sequence"/>
</dbReference>
<reference evidence="15 16" key="1">
    <citation type="journal article" date="2015" name="Genome Biol. Evol.">
        <title>Phylogenomic analyses indicate that early fungi evolved digesting cell walls of algal ancestors of land plants.</title>
        <authorList>
            <person name="Chang Y."/>
            <person name="Wang S."/>
            <person name="Sekimoto S."/>
            <person name="Aerts A.L."/>
            <person name="Choi C."/>
            <person name="Clum A."/>
            <person name="LaButti K.M."/>
            <person name="Lindquist E.A."/>
            <person name="Yee Ngan C."/>
            <person name="Ohm R.A."/>
            <person name="Salamov A.A."/>
            <person name="Grigoriev I.V."/>
            <person name="Spatafora J.W."/>
            <person name="Berbee M.L."/>
        </authorList>
    </citation>
    <scope>NUCLEOTIDE SEQUENCE [LARGE SCALE GENOMIC DNA]</scope>
    <source>
        <strain evidence="15 16">JEL478</strain>
    </source>
</reference>
<gene>
    <name evidence="15" type="ORF">M427DRAFT_145765</name>
</gene>
<feature type="domain" description="Myosin motor" evidence="14">
    <location>
        <begin position="83"/>
        <end position="608"/>
    </location>
</feature>
<evidence type="ECO:0000256" key="2">
    <source>
        <dbReference type="ARBA" id="ARBA00022741"/>
    </source>
</evidence>
<dbReference type="OrthoDB" id="6108017at2759"/>
<dbReference type="GO" id="GO:0020037">
    <property type="term" value="F:heme binding"/>
    <property type="evidence" value="ECO:0007669"/>
    <property type="project" value="InterPro"/>
</dbReference>
<keyword evidence="2 10" id="KW-0547">Nucleotide-binding</keyword>
<dbReference type="GO" id="GO:0016020">
    <property type="term" value="C:membrane"/>
    <property type="evidence" value="ECO:0007669"/>
    <property type="project" value="TreeGrafter"/>
</dbReference>
<dbReference type="PROSITE" id="PS51007">
    <property type="entry name" value="CYTC"/>
    <property type="match status" value="1"/>
</dbReference>
<dbReference type="EMBL" id="KQ965765">
    <property type="protein sequence ID" value="KXS15001.1"/>
    <property type="molecule type" value="Genomic_DNA"/>
</dbReference>
<dbReference type="InterPro" id="IPR036961">
    <property type="entry name" value="Kinesin_motor_dom_sf"/>
</dbReference>
<keyword evidence="16" id="KW-1185">Reference proteome</keyword>
<feature type="binding site" evidence="10">
    <location>
        <begin position="176"/>
        <end position="183"/>
    </location>
    <ligand>
        <name>ATP</name>
        <dbReference type="ChEBI" id="CHEBI:30616"/>
    </ligand>
</feature>
<dbReference type="SUPFAM" id="SSF52540">
    <property type="entry name" value="P-loop containing nucleoside triphosphate hydrolases"/>
    <property type="match status" value="1"/>
</dbReference>
<organism evidence="15 16">
    <name type="scientific">Gonapodya prolifera (strain JEL478)</name>
    <name type="common">Monoblepharis prolifera</name>
    <dbReference type="NCBI Taxonomy" id="1344416"/>
    <lineage>
        <taxon>Eukaryota</taxon>
        <taxon>Fungi</taxon>
        <taxon>Fungi incertae sedis</taxon>
        <taxon>Chytridiomycota</taxon>
        <taxon>Chytridiomycota incertae sedis</taxon>
        <taxon>Monoblepharidomycetes</taxon>
        <taxon>Monoblepharidales</taxon>
        <taxon>Gonapodyaceae</taxon>
        <taxon>Gonapodya</taxon>
    </lineage>
</organism>
<dbReference type="PANTHER" id="PTHR13140">
    <property type="entry name" value="MYOSIN"/>
    <property type="match status" value="1"/>
</dbReference>
<evidence type="ECO:0000256" key="6">
    <source>
        <dbReference type="ARBA" id="ARBA00023123"/>
    </source>
</evidence>
<dbReference type="GO" id="GO:0005737">
    <property type="term" value="C:cytoplasm"/>
    <property type="evidence" value="ECO:0007669"/>
    <property type="project" value="TreeGrafter"/>
</dbReference>
<evidence type="ECO:0000256" key="7">
    <source>
        <dbReference type="ARBA" id="ARBA00023175"/>
    </source>
</evidence>
<dbReference type="Gene3D" id="1.10.10.820">
    <property type="match status" value="1"/>
</dbReference>
<protein>
    <recommendedName>
        <fullName evidence="17">Myosin motor domain-containing protein</fullName>
    </recommendedName>
</protein>
<keyword evidence="9" id="KW-0349">Heme</keyword>
<feature type="domain" description="Dilute" evidence="13">
    <location>
        <begin position="641"/>
        <end position="854"/>
    </location>
</feature>
<dbReference type="GO" id="GO:0016459">
    <property type="term" value="C:myosin complex"/>
    <property type="evidence" value="ECO:0007669"/>
    <property type="project" value="UniProtKB-KW"/>
</dbReference>
<dbReference type="FunFam" id="1.10.10.820:FF:000001">
    <property type="entry name" value="Myosin heavy chain"/>
    <property type="match status" value="1"/>
</dbReference>
<keyword evidence="5" id="KW-0175">Coiled coil</keyword>
<dbReference type="STRING" id="1344416.A0A139ADX7"/>
<feature type="compositionally biased region" description="Basic and acidic residues" evidence="11">
    <location>
        <begin position="925"/>
        <end position="940"/>
    </location>
</feature>
<keyword evidence="3 10" id="KW-0067">ATP-binding</keyword>
<dbReference type="Pfam" id="PF01843">
    <property type="entry name" value="DIL"/>
    <property type="match status" value="1"/>
</dbReference>
<evidence type="ECO:0000256" key="3">
    <source>
        <dbReference type="ARBA" id="ARBA00022840"/>
    </source>
</evidence>
<proteinExistence type="inferred from homology"/>
<evidence type="ECO:0000256" key="11">
    <source>
        <dbReference type="SAM" id="MobiDB-lite"/>
    </source>
</evidence>
<evidence type="ECO:0000259" key="14">
    <source>
        <dbReference type="PROSITE" id="PS51456"/>
    </source>
</evidence>
<dbReference type="GO" id="GO:0007015">
    <property type="term" value="P:actin filament organization"/>
    <property type="evidence" value="ECO:0007669"/>
    <property type="project" value="TreeGrafter"/>
</dbReference>
<sequence length="966" mass="109314">MAEKTNISGIGTLPTLDYFMPGVEAWFPDDVDGWVSGTLRTRNVDGDNVKLVFNLTSGKEVVHQGKASDLSSLPPLRNPRFLEATDDLTELSHLNEPAVLNNVKLRFEQRLIYTYSGIVLIALNPFKNVPLYTDEVMAAYCNKRREDQDPHLFAVADEAFQTLKKEGKNQTIVCSGESGAGKTVSAKFIMRYFANVDNLLKEGAAFGANKHGMSEVERAVLATNPITEAFGNAKTTRNDNSSRFGKYTEIQLSPSPDGSGGLRISGAQIRTYLLERSRIVTQPPTERGYHIFYQLCAGCPAAEKKELALATWDKFHYMNQGGEGTIPGVNDAAEFEETQKALSTIGISVAKQWELFRVCAAVLHLGNVEVSQNRQGEAHIAESDPALEHVVRLLDVDKRLFRQWIIKKEIRARTETVVTTVNGQVAATSKDSIAKYLFSAIFDWIISMVNGNLAKDGDGTKKSFIGVLDIYGFEFFKKNSFEQFCINFANEKLQQEFNEHVFKLEQEEYIKEKITWSFIDFNDNQPCIDLIEGKLGIMDFLDEESRLPSGTDNGLITKLYQRFAGPQAKDKHPFFEKPRFGTRAFVVRHYAVSVQYEIDGFLEKNKDTYCMRPDGTPGNLGSRSPIIPHYQQTSEAEAVLTKTVDDMGYLLVAIIHGWLESMKRRLQPMAVAAIIEYEEISGEKSQKQRRGGWFGFGGTRSAATDTINDLIDFLTRIWKALKTYYVEDTITRQILIELIRIVGYTAFNELMMRKNFSTYKRGIQLQFNEDKLRSWIAAHNLNEAMVYLEPLFQATKILFLPKYNVPDIETIFEVGATMSAGQIRRLVSLYHATDYEEPVSQELLKEIGRRTMDDPDDDVLLNLANVEIMKPRPRVVEVLETWIPPWLEGSLPNLQRVLVEVDSLYVEPEDEFMGDGEGEDGMEAEGDHEMNGDHDDHEHEPEDGDYDDELHGSGEEEDEHDERDHQ</sequence>
<dbReference type="Gene3D" id="1.20.120.720">
    <property type="entry name" value="Myosin VI head, motor domain, U50 subdomain"/>
    <property type="match status" value="1"/>
</dbReference>
<dbReference type="PROSITE" id="PS51456">
    <property type="entry name" value="MYOSIN_MOTOR"/>
    <property type="match status" value="1"/>
</dbReference>
<evidence type="ECO:0000256" key="8">
    <source>
        <dbReference type="ARBA" id="ARBA00023203"/>
    </source>
</evidence>
<keyword evidence="4 9" id="KW-0408">Iron</keyword>
<comment type="similarity">
    <text evidence="10">Belongs to the TRAFAC class myosin-kinesin ATPase superfamily. Myosin family.</text>
</comment>
<keyword evidence="6 10" id="KW-0518">Myosin</keyword>
<comment type="caution">
    <text evidence="10">Lacks conserved residue(s) required for the propagation of feature annotation.</text>
</comment>
<dbReference type="InterPro" id="IPR009056">
    <property type="entry name" value="Cyt_c-like_dom"/>
</dbReference>
<evidence type="ECO:0000259" key="13">
    <source>
        <dbReference type="PROSITE" id="PS51126"/>
    </source>
</evidence>
<evidence type="ECO:0000256" key="9">
    <source>
        <dbReference type="PROSITE-ProRule" id="PRU00433"/>
    </source>
</evidence>
<evidence type="ECO:0000256" key="5">
    <source>
        <dbReference type="ARBA" id="ARBA00023054"/>
    </source>
</evidence>
<evidence type="ECO:0000256" key="10">
    <source>
        <dbReference type="PROSITE-ProRule" id="PRU00782"/>
    </source>
</evidence>
<name>A0A139ADX7_GONPJ</name>
<dbReference type="SMART" id="SM01132">
    <property type="entry name" value="DIL"/>
    <property type="match status" value="1"/>
</dbReference>
<evidence type="ECO:0000313" key="15">
    <source>
        <dbReference type="EMBL" id="KXS15001.1"/>
    </source>
</evidence>
<accession>A0A139ADX7</accession>
<dbReference type="Gene3D" id="3.40.850.10">
    <property type="entry name" value="Kinesin motor domain"/>
    <property type="match status" value="1"/>
</dbReference>
<evidence type="ECO:0008006" key="17">
    <source>
        <dbReference type="Google" id="ProtNLM"/>
    </source>
</evidence>
<evidence type="ECO:0000313" key="16">
    <source>
        <dbReference type="Proteomes" id="UP000070544"/>
    </source>
</evidence>
<dbReference type="AlphaFoldDB" id="A0A139ADX7"/>
<dbReference type="GO" id="GO:0009055">
    <property type="term" value="F:electron transfer activity"/>
    <property type="evidence" value="ECO:0007669"/>
    <property type="project" value="InterPro"/>
</dbReference>
<dbReference type="InterPro" id="IPR001609">
    <property type="entry name" value="Myosin_head_motor_dom-like"/>
</dbReference>
<feature type="compositionally biased region" description="Acidic residues" evidence="11">
    <location>
        <begin position="908"/>
        <end position="924"/>
    </location>
</feature>
<keyword evidence="7 10" id="KW-0505">Motor protein</keyword>